<evidence type="ECO:0000313" key="3">
    <source>
        <dbReference type="Proteomes" id="UP000756346"/>
    </source>
</evidence>
<dbReference type="RefSeq" id="XP_046009173.1">
    <property type="nucleotide sequence ID" value="XM_046148526.1"/>
</dbReference>
<organism evidence="2 3">
    <name type="scientific">Microdochium trichocladiopsis</name>
    <dbReference type="NCBI Taxonomy" id="1682393"/>
    <lineage>
        <taxon>Eukaryota</taxon>
        <taxon>Fungi</taxon>
        <taxon>Dikarya</taxon>
        <taxon>Ascomycota</taxon>
        <taxon>Pezizomycotina</taxon>
        <taxon>Sordariomycetes</taxon>
        <taxon>Xylariomycetidae</taxon>
        <taxon>Xylariales</taxon>
        <taxon>Microdochiaceae</taxon>
        <taxon>Microdochium</taxon>
    </lineage>
</organism>
<feature type="region of interest" description="Disordered" evidence="1">
    <location>
        <begin position="83"/>
        <end position="102"/>
    </location>
</feature>
<dbReference type="EMBL" id="JAGTJQ010000008">
    <property type="protein sequence ID" value="KAH7025956.1"/>
    <property type="molecule type" value="Genomic_DNA"/>
</dbReference>
<keyword evidence="3" id="KW-1185">Reference proteome</keyword>
<gene>
    <name evidence="2" type="ORF">B0I36DRAFT_151615</name>
</gene>
<evidence type="ECO:0000256" key="1">
    <source>
        <dbReference type="SAM" id="MobiDB-lite"/>
    </source>
</evidence>
<sequence length="134" mass="14507">MSCLPSRISPRHSILYLPRPQHPPAHTHSHVITNTTLSTTSTPSKLTATRSRGPEETMSSAAAAVWPLPLHLGHYGVPASLQAQQWPPNSRQASLPTSPPFNVCKQPRLPLLSRGRANQPLVRHLQASGSIPLA</sequence>
<comment type="caution">
    <text evidence="2">The sequence shown here is derived from an EMBL/GenBank/DDBJ whole genome shotgun (WGS) entry which is preliminary data.</text>
</comment>
<dbReference type="GeneID" id="70178072"/>
<feature type="compositionally biased region" description="Low complexity" evidence="1">
    <location>
        <begin position="33"/>
        <end position="49"/>
    </location>
</feature>
<feature type="compositionally biased region" description="Polar residues" evidence="1">
    <location>
        <begin position="83"/>
        <end position="96"/>
    </location>
</feature>
<dbReference type="AlphaFoldDB" id="A0A9P8XZX6"/>
<reference evidence="2" key="1">
    <citation type="journal article" date="2021" name="Nat. Commun.">
        <title>Genetic determinants of endophytism in the Arabidopsis root mycobiome.</title>
        <authorList>
            <person name="Mesny F."/>
            <person name="Miyauchi S."/>
            <person name="Thiergart T."/>
            <person name="Pickel B."/>
            <person name="Atanasova L."/>
            <person name="Karlsson M."/>
            <person name="Huettel B."/>
            <person name="Barry K.W."/>
            <person name="Haridas S."/>
            <person name="Chen C."/>
            <person name="Bauer D."/>
            <person name="Andreopoulos W."/>
            <person name="Pangilinan J."/>
            <person name="LaButti K."/>
            <person name="Riley R."/>
            <person name="Lipzen A."/>
            <person name="Clum A."/>
            <person name="Drula E."/>
            <person name="Henrissat B."/>
            <person name="Kohler A."/>
            <person name="Grigoriev I.V."/>
            <person name="Martin F.M."/>
            <person name="Hacquard S."/>
        </authorList>
    </citation>
    <scope>NUCLEOTIDE SEQUENCE</scope>
    <source>
        <strain evidence="2">MPI-CAGE-CH-0230</strain>
    </source>
</reference>
<proteinExistence type="predicted"/>
<dbReference type="Proteomes" id="UP000756346">
    <property type="component" value="Unassembled WGS sequence"/>
</dbReference>
<evidence type="ECO:0000313" key="2">
    <source>
        <dbReference type="EMBL" id="KAH7025956.1"/>
    </source>
</evidence>
<protein>
    <submittedName>
        <fullName evidence="2">Uncharacterized protein</fullName>
    </submittedName>
</protein>
<feature type="region of interest" description="Disordered" evidence="1">
    <location>
        <begin position="33"/>
        <end position="60"/>
    </location>
</feature>
<accession>A0A9P8XZX6</accession>
<name>A0A9P8XZX6_9PEZI</name>